<dbReference type="eggNOG" id="COG1277">
    <property type="taxonomic scope" value="Bacteria"/>
</dbReference>
<keyword evidence="1" id="KW-1133">Transmembrane helix</keyword>
<dbReference type="STRING" id="123899.SAMEA3906487_04103"/>
<feature type="transmembrane region" description="Helical" evidence="1">
    <location>
        <begin position="244"/>
        <end position="267"/>
    </location>
</feature>
<dbReference type="InterPro" id="IPR021913">
    <property type="entry name" value="DUF3526"/>
</dbReference>
<keyword evidence="1" id="KW-0812">Transmembrane</keyword>
<feature type="transmembrane region" description="Helical" evidence="1">
    <location>
        <begin position="214"/>
        <end position="237"/>
    </location>
</feature>
<keyword evidence="1" id="KW-0472">Membrane</keyword>
<feature type="transmembrane region" description="Helical" evidence="1">
    <location>
        <begin position="175"/>
        <end position="202"/>
    </location>
</feature>
<sequence length="457" mass="48693">MAECRRFLGQPLNLLVLGIYVGLLLLGALWALLQADQLRSEQMRREGVRAQALAQGLAPPLAATLPAAAMQAFTLGRSQAGLAQLSPAPGLVLSVSPFHYQPTAIAVSVESRHGDGRRSGVLDNPLLGSLGSLDLGLLISLLMPLAAIGLAAASLAEHREQGLWRLVCCQSASPWLVLTAGMLIQALALGLPALLICAVALLRDAGVQGWATALLWGACLLCYALFWSILVHLLGLLRLASGASVMVALAAWLGLTFGLPAAAQAWAAHQHPIPSRLGFVVELRQAQQQAEEAMPALLSAWYARHPAWQPVRPQAPAWPVSFLPRFEQQDARLRAAAHAFIEQRVAQTRRLKEWAWAAPPLALWLAADQLAGIGPARYAGFMWAVDEHEAAWRGFFVPRIMSYRGLAQVEASAVPVFGGMPPPRLAAALPLLGALALAVLGVGLIWSVAALRLAGRP</sequence>
<feature type="transmembrane region" description="Helical" evidence="1">
    <location>
        <begin position="135"/>
        <end position="155"/>
    </location>
</feature>
<feature type="transmembrane region" description="Helical" evidence="1">
    <location>
        <begin position="425"/>
        <end position="451"/>
    </location>
</feature>
<evidence type="ECO:0000313" key="3">
    <source>
        <dbReference type="Proteomes" id="UP000076825"/>
    </source>
</evidence>
<feature type="transmembrane region" description="Helical" evidence="1">
    <location>
        <begin position="12"/>
        <end position="33"/>
    </location>
</feature>
<protein>
    <submittedName>
        <fullName evidence="2">Domain of uncharacterized function (DUF3526)</fullName>
    </submittedName>
</protein>
<evidence type="ECO:0000313" key="2">
    <source>
        <dbReference type="EMBL" id="SAI74204.1"/>
    </source>
</evidence>
<accession>A0A157LG78</accession>
<dbReference type="EMBL" id="LT546645">
    <property type="protein sequence ID" value="SAI74204.1"/>
    <property type="molecule type" value="Genomic_DNA"/>
</dbReference>
<dbReference type="Proteomes" id="UP000076825">
    <property type="component" value="Chromosome 1"/>
</dbReference>
<dbReference type="Pfam" id="PF12040">
    <property type="entry name" value="DUF3526"/>
    <property type="match status" value="1"/>
</dbReference>
<dbReference type="PATRIC" id="fig|123899.6.peg.4100"/>
<keyword evidence="3" id="KW-1185">Reference proteome</keyword>
<gene>
    <name evidence="2" type="ORF">SAMEA3906487_04103</name>
</gene>
<dbReference type="KEGG" id="btrm:SAMEA390648704103"/>
<organism evidence="2 3">
    <name type="scientific">Bordetella trematum</name>
    <dbReference type="NCBI Taxonomy" id="123899"/>
    <lineage>
        <taxon>Bacteria</taxon>
        <taxon>Pseudomonadati</taxon>
        <taxon>Pseudomonadota</taxon>
        <taxon>Betaproteobacteria</taxon>
        <taxon>Burkholderiales</taxon>
        <taxon>Alcaligenaceae</taxon>
        <taxon>Bordetella</taxon>
    </lineage>
</organism>
<reference evidence="2 3" key="1">
    <citation type="submission" date="2016-04" db="EMBL/GenBank/DDBJ databases">
        <authorList>
            <consortium name="Pathogen Informatics"/>
        </authorList>
    </citation>
    <scope>NUCLEOTIDE SEQUENCE [LARGE SCALE GENOMIC DNA]</scope>
    <source>
        <strain evidence="2 3">H044680328</strain>
    </source>
</reference>
<evidence type="ECO:0000256" key="1">
    <source>
        <dbReference type="SAM" id="Phobius"/>
    </source>
</evidence>
<dbReference type="AlphaFoldDB" id="A0A157LG78"/>
<proteinExistence type="predicted"/>
<name>A0A157LG78_9BORD</name>